<dbReference type="PANTHER" id="PTHR24321:SF8">
    <property type="entry name" value="ESTRADIOL 17-BETA-DEHYDROGENASE 8-RELATED"/>
    <property type="match status" value="1"/>
</dbReference>
<organism evidence="3 4">
    <name type="scientific">Panacagrimonas perspica</name>
    <dbReference type="NCBI Taxonomy" id="381431"/>
    <lineage>
        <taxon>Bacteria</taxon>
        <taxon>Pseudomonadati</taxon>
        <taxon>Pseudomonadota</taxon>
        <taxon>Gammaproteobacteria</taxon>
        <taxon>Nevskiales</taxon>
        <taxon>Nevskiaceae</taxon>
        <taxon>Panacagrimonas</taxon>
    </lineage>
</organism>
<dbReference type="AlphaFoldDB" id="A0A4S3K2W1"/>
<dbReference type="InterPro" id="IPR036291">
    <property type="entry name" value="NAD(P)-bd_dom_sf"/>
</dbReference>
<evidence type="ECO:0000256" key="2">
    <source>
        <dbReference type="ARBA" id="ARBA00023002"/>
    </source>
</evidence>
<gene>
    <name evidence="3" type="ORF">DFR24_3217</name>
</gene>
<dbReference type="NCBIfam" id="NF005559">
    <property type="entry name" value="PRK07231.1"/>
    <property type="match status" value="1"/>
</dbReference>
<comment type="caution">
    <text evidence="3">The sequence shown here is derived from an EMBL/GenBank/DDBJ whole genome shotgun (WGS) entry which is preliminary data.</text>
</comment>
<dbReference type="GO" id="GO:0016491">
    <property type="term" value="F:oxidoreductase activity"/>
    <property type="evidence" value="ECO:0007669"/>
    <property type="project" value="UniProtKB-KW"/>
</dbReference>
<dbReference type="InterPro" id="IPR002347">
    <property type="entry name" value="SDR_fam"/>
</dbReference>
<accession>A0A4S3K2W1</accession>
<evidence type="ECO:0000313" key="4">
    <source>
        <dbReference type="Proteomes" id="UP000295341"/>
    </source>
</evidence>
<evidence type="ECO:0000256" key="1">
    <source>
        <dbReference type="ARBA" id="ARBA00006484"/>
    </source>
</evidence>
<reference evidence="3 4" key="1">
    <citation type="submission" date="2019-03" db="EMBL/GenBank/DDBJ databases">
        <title>Genomic Encyclopedia of Type Strains, Phase IV (KMG-IV): sequencing the most valuable type-strain genomes for metagenomic binning, comparative biology and taxonomic classification.</title>
        <authorList>
            <person name="Goeker M."/>
        </authorList>
    </citation>
    <scope>NUCLEOTIDE SEQUENCE [LARGE SCALE GENOMIC DNA]</scope>
    <source>
        <strain evidence="3 4">DSM 26377</strain>
    </source>
</reference>
<dbReference type="PANTHER" id="PTHR24321">
    <property type="entry name" value="DEHYDROGENASES, SHORT CHAIN"/>
    <property type="match status" value="1"/>
</dbReference>
<dbReference type="Proteomes" id="UP000295341">
    <property type="component" value="Unassembled WGS sequence"/>
</dbReference>
<dbReference type="Gene3D" id="3.40.50.720">
    <property type="entry name" value="NAD(P)-binding Rossmann-like Domain"/>
    <property type="match status" value="1"/>
</dbReference>
<proteinExistence type="inferred from homology"/>
<name>A0A4S3K2W1_9GAMM</name>
<dbReference type="PRINTS" id="PR00081">
    <property type="entry name" value="GDHRDH"/>
</dbReference>
<sequence>MLQHKGSGRLADKVCILTGGASGIGEATARVFAAEGARLIIVDIQVDKGERLAAELAKAGGTVVFQRCDMSVHAQVKSLIEFSEKRFGRLDVLVNNAAVESPKAEVDTTEEEYDHIMDVNVKGVFLSTKYAVPLMKKNGGGSIINISSAYGMIGSIGFGAYHASKGAVRLFTKSTAVTHARHGIRANSIHPGAVDTPLLREAINSNDDPKRFEKTVAESQPIGRLGRPEEIAYGCLFFASDESKFCIGSELSIDGGMVAQ</sequence>
<dbReference type="SUPFAM" id="SSF51735">
    <property type="entry name" value="NAD(P)-binding Rossmann-fold domains"/>
    <property type="match status" value="1"/>
</dbReference>
<protein>
    <submittedName>
        <fullName evidence="3">NAD(P)-dependent dehydrogenase (Short-subunit alcohol dehydrogenase family)</fullName>
    </submittedName>
</protein>
<dbReference type="EMBL" id="SOBT01000009">
    <property type="protein sequence ID" value="TDU28837.1"/>
    <property type="molecule type" value="Genomic_DNA"/>
</dbReference>
<dbReference type="RefSeq" id="WP_133882358.1">
    <property type="nucleotide sequence ID" value="NZ_MWIN01000018.1"/>
</dbReference>
<dbReference type="PRINTS" id="PR00080">
    <property type="entry name" value="SDRFAMILY"/>
</dbReference>
<dbReference type="FunFam" id="3.40.50.720:FF:000084">
    <property type="entry name" value="Short-chain dehydrogenase reductase"/>
    <property type="match status" value="1"/>
</dbReference>
<evidence type="ECO:0000313" key="3">
    <source>
        <dbReference type="EMBL" id="TDU28837.1"/>
    </source>
</evidence>
<comment type="similarity">
    <text evidence="1">Belongs to the short-chain dehydrogenases/reductases (SDR) family.</text>
</comment>
<keyword evidence="4" id="KW-1185">Reference proteome</keyword>
<keyword evidence="2" id="KW-0560">Oxidoreductase</keyword>
<dbReference type="OrthoDB" id="109589at2"/>
<dbReference type="Pfam" id="PF13561">
    <property type="entry name" value="adh_short_C2"/>
    <property type="match status" value="1"/>
</dbReference>